<organism evidence="2 3">
    <name type="scientific">Coemansia erecta</name>
    <dbReference type="NCBI Taxonomy" id="147472"/>
    <lineage>
        <taxon>Eukaryota</taxon>
        <taxon>Fungi</taxon>
        <taxon>Fungi incertae sedis</taxon>
        <taxon>Zoopagomycota</taxon>
        <taxon>Kickxellomycotina</taxon>
        <taxon>Kickxellomycetes</taxon>
        <taxon>Kickxellales</taxon>
        <taxon>Kickxellaceae</taxon>
        <taxon>Coemansia</taxon>
    </lineage>
</organism>
<gene>
    <name evidence="2" type="ORF">LPJ53_000286</name>
</gene>
<proteinExistence type="predicted"/>
<feature type="compositionally biased region" description="Basic and acidic residues" evidence="1">
    <location>
        <begin position="1"/>
        <end position="11"/>
    </location>
</feature>
<reference evidence="2" key="1">
    <citation type="submission" date="2022-07" db="EMBL/GenBank/DDBJ databases">
        <title>Phylogenomic reconstructions and comparative analyses of Kickxellomycotina fungi.</title>
        <authorList>
            <person name="Reynolds N.K."/>
            <person name="Stajich J.E."/>
            <person name="Barry K."/>
            <person name="Grigoriev I.V."/>
            <person name="Crous P."/>
            <person name="Smith M.E."/>
        </authorList>
    </citation>
    <scope>NUCLEOTIDE SEQUENCE</scope>
    <source>
        <strain evidence="2">NBRC 32514</strain>
    </source>
</reference>
<protein>
    <submittedName>
        <fullName evidence="2">Uncharacterized protein</fullName>
    </submittedName>
</protein>
<dbReference type="AlphaFoldDB" id="A0A9W7Y5Y7"/>
<dbReference type="EMBL" id="JANBOJ010000003">
    <property type="protein sequence ID" value="KAJ1725616.1"/>
    <property type="molecule type" value="Genomic_DNA"/>
</dbReference>
<accession>A0A9W7Y5Y7</accession>
<dbReference type="Proteomes" id="UP001149813">
    <property type="component" value="Unassembled WGS sequence"/>
</dbReference>
<sequence>MASTDSDRAEPVEQSLERQPAASDKGESPNKLMEDPIMRDYVKKILGDDAEAPADFASLIIESRRRGREGLPQPHLRPHRCDKHLQDFLDGIFAGEFWQPAKIYFRCLGSKQGDEPERYGLTSDKK</sequence>
<evidence type="ECO:0000313" key="3">
    <source>
        <dbReference type="Proteomes" id="UP001149813"/>
    </source>
</evidence>
<dbReference type="OrthoDB" id="5516192at2759"/>
<evidence type="ECO:0000256" key="1">
    <source>
        <dbReference type="SAM" id="MobiDB-lite"/>
    </source>
</evidence>
<feature type="region of interest" description="Disordered" evidence="1">
    <location>
        <begin position="1"/>
        <end position="35"/>
    </location>
</feature>
<evidence type="ECO:0000313" key="2">
    <source>
        <dbReference type="EMBL" id="KAJ1725616.1"/>
    </source>
</evidence>
<feature type="compositionally biased region" description="Basic and acidic residues" evidence="1">
    <location>
        <begin position="24"/>
        <end position="35"/>
    </location>
</feature>
<comment type="caution">
    <text evidence="2">The sequence shown here is derived from an EMBL/GenBank/DDBJ whole genome shotgun (WGS) entry which is preliminary data.</text>
</comment>
<name>A0A9W7Y5Y7_9FUNG</name>
<keyword evidence="3" id="KW-1185">Reference proteome</keyword>